<name>A0A2N3L877_9PROT</name>
<evidence type="ECO:0000256" key="9">
    <source>
        <dbReference type="ARBA" id="ARBA00022598"/>
    </source>
</evidence>
<dbReference type="Pfam" id="PF02875">
    <property type="entry name" value="Mur_ligase_C"/>
    <property type="match status" value="1"/>
</dbReference>
<evidence type="ECO:0000256" key="11">
    <source>
        <dbReference type="ARBA" id="ARBA00022741"/>
    </source>
</evidence>
<dbReference type="SUPFAM" id="SSF53623">
    <property type="entry name" value="MurD-like peptide ligases, catalytic domain"/>
    <property type="match status" value="1"/>
</dbReference>
<organism evidence="25 26">
    <name type="scientific">Thalassospira lohafexi</name>
    <dbReference type="NCBI Taxonomy" id="744227"/>
    <lineage>
        <taxon>Bacteria</taxon>
        <taxon>Pseudomonadati</taxon>
        <taxon>Pseudomonadota</taxon>
        <taxon>Alphaproteobacteria</taxon>
        <taxon>Rhodospirillales</taxon>
        <taxon>Thalassospiraceae</taxon>
        <taxon>Thalassospira</taxon>
    </lineage>
</organism>
<evidence type="ECO:0000313" key="25">
    <source>
        <dbReference type="EMBL" id="PKR59004.1"/>
    </source>
</evidence>
<evidence type="ECO:0000259" key="23">
    <source>
        <dbReference type="Pfam" id="PF02875"/>
    </source>
</evidence>
<evidence type="ECO:0000256" key="7">
    <source>
        <dbReference type="ARBA" id="ARBA00013025"/>
    </source>
</evidence>
<comment type="caution">
    <text evidence="25">The sequence shown here is derived from an EMBL/GenBank/DDBJ whole genome shotgun (WGS) entry which is preliminary data.</text>
</comment>
<comment type="function">
    <text evidence="2">Functions in two distinct reactions of the de novo folate biosynthetic pathway. Catalyzes the addition of a glutamate residue to dihydropteroate (7,8-dihydropteroate or H2Pte) to form dihydrofolate (7,8-dihydrofolate monoglutamate or H2Pte-Glu). Also catalyzes successive additions of L-glutamate to tetrahydrofolate or 10-formyltetrahydrofolate or 5,10-methylenetetrahydrofolate, leading to folylpolyglutamate derivatives.</text>
</comment>
<dbReference type="InterPro" id="IPR036615">
    <property type="entry name" value="Mur_ligase_C_dom_sf"/>
</dbReference>
<evidence type="ECO:0000256" key="2">
    <source>
        <dbReference type="ARBA" id="ARBA00002714"/>
    </source>
</evidence>
<evidence type="ECO:0000256" key="17">
    <source>
        <dbReference type="ARBA" id="ARBA00032510"/>
    </source>
</evidence>
<evidence type="ECO:0000256" key="8">
    <source>
        <dbReference type="ARBA" id="ARBA00019357"/>
    </source>
</evidence>
<dbReference type="NCBIfam" id="TIGR01499">
    <property type="entry name" value="folC"/>
    <property type="match status" value="1"/>
</dbReference>
<dbReference type="GO" id="GO:0046872">
    <property type="term" value="F:metal ion binding"/>
    <property type="evidence" value="ECO:0007669"/>
    <property type="project" value="UniProtKB-KW"/>
</dbReference>
<comment type="catalytic activity">
    <reaction evidence="20">
        <text>(6R)-5,10-methylenetetrahydrofolyl-(gamma-L-Glu)(n) + L-glutamate + ATP = (6R)-5,10-methylenetetrahydrofolyl-(gamma-L-Glu)(n+1) + ADP + phosphate + H(+)</text>
        <dbReference type="Rhea" id="RHEA:51912"/>
        <dbReference type="Rhea" id="RHEA-COMP:13257"/>
        <dbReference type="Rhea" id="RHEA-COMP:13258"/>
        <dbReference type="ChEBI" id="CHEBI:15378"/>
        <dbReference type="ChEBI" id="CHEBI:29985"/>
        <dbReference type="ChEBI" id="CHEBI:30616"/>
        <dbReference type="ChEBI" id="CHEBI:43474"/>
        <dbReference type="ChEBI" id="CHEBI:136572"/>
        <dbReference type="ChEBI" id="CHEBI:456216"/>
        <dbReference type="EC" id="6.3.2.17"/>
    </reaction>
</comment>
<dbReference type="GO" id="GO:0046656">
    <property type="term" value="P:folic acid biosynthetic process"/>
    <property type="evidence" value="ECO:0007669"/>
    <property type="project" value="UniProtKB-KW"/>
</dbReference>
<comment type="cofactor">
    <cofactor evidence="1">
        <name>Mg(2+)</name>
        <dbReference type="ChEBI" id="CHEBI:18420"/>
    </cofactor>
</comment>
<evidence type="ECO:0000256" key="14">
    <source>
        <dbReference type="ARBA" id="ARBA00022909"/>
    </source>
</evidence>
<comment type="pathway">
    <text evidence="3">Cofactor biosynthesis; tetrahydrofolate biosynthesis; 7,8-dihydrofolate from 2-amino-4-hydroxy-6-hydroxymethyl-7,8-dihydropteridine diphosphate and 4-aminobenzoate: step 2/2.</text>
</comment>
<evidence type="ECO:0000256" key="22">
    <source>
        <dbReference type="PIRNR" id="PIRNR001563"/>
    </source>
</evidence>
<evidence type="ECO:0000256" key="6">
    <source>
        <dbReference type="ARBA" id="ARBA00013023"/>
    </source>
</evidence>
<evidence type="ECO:0000256" key="18">
    <source>
        <dbReference type="ARBA" id="ARBA00047493"/>
    </source>
</evidence>
<dbReference type="InterPro" id="IPR036565">
    <property type="entry name" value="Mur-like_cat_sf"/>
</dbReference>
<dbReference type="EC" id="6.3.2.12" evidence="6"/>
<dbReference type="GO" id="GO:0046654">
    <property type="term" value="P:tetrahydrofolate biosynthetic process"/>
    <property type="evidence" value="ECO:0007669"/>
    <property type="project" value="UniProtKB-UniPathway"/>
</dbReference>
<evidence type="ECO:0000256" key="3">
    <source>
        <dbReference type="ARBA" id="ARBA00004799"/>
    </source>
</evidence>
<evidence type="ECO:0000256" key="16">
    <source>
        <dbReference type="ARBA" id="ARBA00030592"/>
    </source>
</evidence>
<comment type="similarity">
    <text evidence="5 22">Belongs to the folylpolyglutamate synthase family.</text>
</comment>
<dbReference type="EMBL" id="NXGX01000003">
    <property type="protein sequence ID" value="PKR59004.1"/>
    <property type="molecule type" value="Genomic_DNA"/>
</dbReference>
<evidence type="ECO:0000256" key="5">
    <source>
        <dbReference type="ARBA" id="ARBA00008276"/>
    </source>
</evidence>
<dbReference type="GO" id="GO:0004326">
    <property type="term" value="F:tetrahydrofolylpolyglutamate synthase activity"/>
    <property type="evidence" value="ECO:0007669"/>
    <property type="project" value="UniProtKB-EC"/>
</dbReference>
<keyword evidence="26" id="KW-1185">Reference proteome</keyword>
<dbReference type="Proteomes" id="UP000233332">
    <property type="component" value="Unassembled WGS sequence"/>
</dbReference>
<keyword evidence="14" id="KW-0289">Folate biosynthesis</keyword>
<dbReference type="Gene3D" id="3.40.1190.10">
    <property type="entry name" value="Mur-like, catalytic domain"/>
    <property type="match status" value="1"/>
</dbReference>
<evidence type="ECO:0000256" key="15">
    <source>
        <dbReference type="ARBA" id="ARBA00030048"/>
    </source>
</evidence>
<evidence type="ECO:0000256" key="4">
    <source>
        <dbReference type="ARBA" id="ARBA00005150"/>
    </source>
</evidence>
<dbReference type="Pfam" id="PF08245">
    <property type="entry name" value="Mur_ligase_M"/>
    <property type="match status" value="1"/>
</dbReference>
<proteinExistence type="inferred from homology"/>
<dbReference type="GO" id="GO:0008841">
    <property type="term" value="F:dihydrofolate synthase activity"/>
    <property type="evidence" value="ECO:0007669"/>
    <property type="project" value="UniProtKB-EC"/>
</dbReference>
<dbReference type="InterPro" id="IPR001645">
    <property type="entry name" value="Folylpolyglutamate_synth"/>
</dbReference>
<feature type="domain" description="Mur ligase central" evidence="24">
    <location>
        <begin position="63"/>
        <end position="275"/>
    </location>
</feature>
<keyword evidence="11 22" id="KW-0547">Nucleotide-binding</keyword>
<dbReference type="FunFam" id="3.40.1190.10:FF:000011">
    <property type="entry name" value="Folylpolyglutamate synthase/dihydrofolate synthase"/>
    <property type="match status" value="1"/>
</dbReference>
<dbReference type="PROSITE" id="PS01012">
    <property type="entry name" value="FOLYLPOLYGLU_SYNT_2"/>
    <property type="match status" value="1"/>
</dbReference>
<keyword evidence="13" id="KW-0460">Magnesium</keyword>
<dbReference type="InterPro" id="IPR004101">
    <property type="entry name" value="Mur_ligase_C"/>
</dbReference>
<gene>
    <name evidence="25" type="ORF">COO92_09215</name>
</gene>
<accession>A0A2N3L877</accession>
<evidence type="ECO:0000256" key="13">
    <source>
        <dbReference type="ARBA" id="ARBA00022842"/>
    </source>
</evidence>
<evidence type="ECO:0000256" key="19">
    <source>
        <dbReference type="ARBA" id="ARBA00047808"/>
    </source>
</evidence>
<dbReference type="EC" id="6.3.2.17" evidence="7"/>
<dbReference type="PANTHER" id="PTHR11136">
    <property type="entry name" value="FOLYLPOLYGLUTAMATE SYNTHASE-RELATED"/>
    <property type="match status" value="1"/>
</dbReference>
<evidence type="ECO:0000259" key="24">
    <source>
        <dbReference type="Pfam" id="PF08245"/>
    </source>
</evidence>
<keyword evidence="12 22" id="KW-0067">ATP-binding</keyword>
<dbReference type="SUPFAM" id="SSF53244">
    <property type="entry name" value="MurD-like peptide ligases, peptide-binding domain"/>
    <property type="match status" value="1"/>
</dbReference>
<dbReference type="Gene3D" id="3.90.190.20">
    <property type="entry name" value="Mur ligase, C-terminal domain"/>
    <property type="match status" value="1"/>
</dbReference>
<dbReference type="InterPro" id="IPR018109">
    <property type="entry name" value="Folylpolyglutamate_synth_CS"/>
</dbReference>
<evidence type="ECO:0000256" key="20">
    <source>
        <dbReference type="ARBA" id="ARBA00049035"/>
    </source>
</evidence>
<protein>
    <recommendedName>
        <fullName evidence="8">Dihydrofolate synthase/folylpolyglutamate synthase</fullName>
        <ecNumber evidence="6">6.3.2.12</ecNumber>
        <ecNumber evidence="7">6.3.2.17</ecNumber>
    </recommendedName>
    <alternativeName>
        <fullName evidence="17">Folylpoly-gamma-glutamate synthetase-dihydrofolate synthetase</fullName>
    </alternativeName>
    <alternativeName>
        <fullName evidence="15">Folylpolyglutamate synthetase</fullName>
    </alternativeName>
    <alternativeName>
        <fullName evidence="16">Tetrahydrofolylpolyglutamate synthase</fullName>
    </alternativeName>
</protein>
<evidence type="ECO:0000256" key="1">
    <source>
        <dbReference type="ARBA" id="ARBA00001946"/>
    </source>
</evidence>
<dbReference type="AlphaFoldDB" id="A0A2N3L877"/>
<dbReference type="InterPro" id="IPR013221">
    <property type="entry name" value="Mur_ligase_cen"/>
</dbReference>
<reference evidence="25 26" key="1">
    <citation type="submission" date="2017-09" db="EMBL/GenBank/DDBJ databases">
        <title>Biodiversity and function of Thalassospira species in the particle-attached aromatic-hydrocarbon-degrading consortia from the surface seawater of the China South Sea.</title>
        <authorList>
            <person name="Dong C."/>
            <person name="Lai Q."/>
            <person name="Shao Z."/>
        </authorList>
    </citation>
    <scope>NUCLEOTIDE SEQUENCE [LARGE SCALE GENOMIC DNA]</scope>
    <source>
        <strain evidence="25 26">139Z-12</strain>
    </source>
</reference>
<comment type="catalytic activity">
    <reaction evidence="21">
        <text>7,8-dihydropteroate + L-glutamate + ATP = 7,8-dihydrofolate + ADP + phosphate + H(+)</text>
        <dbReference type="Rhea" id="RHEA:23584"/>
        <dbReference type="ChEBI" id="CHEBI:15378"/>
        <dbReference type="ChEBI" id="CHEBI:17839"/>
        <dbReference type="ChEBI" id="CHEBI:29985"/>
        <dbReference type="ChEBI" id="CHEBI:30616"/>
        <dbReference type="ChEBI" id="CHEBI:43474"/>
        <dbReference type="ChEBI" id="CHEBI:57451"/>
        <dbReference type="ChEBI" id="CHEBI:456216"/>
        <dbReference type="EC" id="6.3.2.12"/>
    </reaction>
</comment>
<feature type="domain" description="Mur ligase C-terminal" evidence="23">
    <location>
        <begin position="321"/>
        <end position="433"/>
    </location>
</feature>
<dbReference type="GO" id="GO:0005524">
    <property type="term" value="F:ATP binding"/>
    <property type="evidence" value="ECO:0007669"/>
    <property type="project" value="UniProtKB-KW"/>
</dbReference>
<dbReference type="GO" id="GO:0005737">
    <property type="term" value="C:cytoplasm"/>
    <property type="evidence" value="ECO:0007669"/>
    <property type="project" value="TreeGrafter"/>
</dbReference>
<comment type="pathway">
    <text evidence="4">Cofactor biosynthesis; tetrahydrofolylpolyglutamate biosynthesis.</text>
</comment>
<dbReference type="UniPathway" id="UPA00077">
    <property type="reaction ID" value="UER00157"/>
</dbReference>
<keyword evidence="10" id="KW-0479">Metal-binding</keyword>
<comment type="catalytic activity">
    <reaction evidence="19">
        <text>10-formyltetrahydrofolyl-(gamma-L-Glu)(n) + L-glutamate + ATP = 10-formyltetrahydrofolyl-(gamma-L-Glu)(n+1) + ADP + phosphate + H(+)</text>
        <dbReference type="Rhea" id="RHEA:51904"/>
        <dbReference type="Rhea" id="RHEA-COMP:13088"/>
        <dbReference type="Rhea" id="RHEA-COMP:14300"/>
        <dbReference type="ChEBI" id="CHEBI:15378"/>
        <dbReference type="ChEBI" id="CHEBI:29985"/>
        <dbReference type="ChEBI" id="CHEBI:30616"/>
        <dbReference type="ChEBI" id="CHEBI:43474"/>
        <dbReference type="ChEBI" id="CHEBI:134413"/>
        <dbReference type="ChEBI" id="CHEBI:456216"/>
        <dbReference type="EC" id="6.3.2.17"/>
    </reaction>
</comment>
<dbReference type="PANTHER" id="PTHR11136:SF0">
    <property type="entry name" value="DIHYDROFOLATE SYNTHETASE-RELATED"/>
    <property type="match status" value="1"/>
</dbReference>
<keyword evidence="9 22" id="KW-0436">Ligase</keyword>
<evidence type="ECO:0000256" key="12">
    <source>
        <dbReference type="ARBA" id="ARBA00022840"/>
    </source>
</evidence>
<evidence type="ECO:0000256" key="10">
    <source>
        <dbReference type="ARBA" id="ARBA00022723"/>
    </source>
</evidence>
<sequence>MPRKSRTPKVPKQTSNTARSDAIIARLGQLHPKVIDLSLGRITRLLEKLGNPHLSLPPVIHLAGTNGKGSTQAYLRAIYEAAGLRVHCSTSPHLVRFHERIVVAGAQISEQALCDLLEEVETVNNGDSITFFEIAQAAAFLAFARIPADVLILETGLGGRVDASNVLDTPAATVITPISLDHQGFLGDTIAKIAFEKAGIMKPGVVSILAPQPLEAFDTLARHANTIGAPIFCDFDVVDETADGFMLRIGRDTLNLPRPALPGRHQYVNAATAIATVRKANIPGSDGMDVDVLANGLRSAQWPARLQRLKKGPLIDVLPENCELILDGGHNIAAAEVISEWLSQQPKGDTLVIVGMLDNRDPVAFLAPLAPHVSALAGIVIPGDHEAHDATTLQNAGRDCGIAKSHACNDLKHAVEVLLTETPAPSRILILGSLYLAGVVLENHS</sequence>
<dbReference type="PIRSF" id="PIRSF001563">
    <property type="entry name" value="Folylpolyglu_synth"/>
    <property type="match status" value="1"/>
</dbReference>
<comment type="catalytic activity">
    <reaction evidence="18">
        <text>(6S)-5,6,7,8-tetrahydrofolyl-(gamma-L-Glu)(n) + L-glutamate + ATP = (6S)-5,6,7,8-tetrahydrofolyl-(gamma-L-Glu)(n+1) + ADP + phosphate + H(+)</text>
        <dbReference type="Rhea" id="RHEA:10580"/>
        <dbReference type="Rhea" id="RHEA-COMP:14738"/>
        <dbReference type="Rhea" id="RHEA-COMP:14740"/>
        <dbReference type="ChEBI" id="CHEBI:15378"/>
        <dbReference type="ChEBI" id="CHEBI:29985"/>
        <dbReference type="ChEBI" id="CHEBI:30616"/>
        <dbReference type="ChEBI" id="CHEBI:43474"/>
        <dbReference type="ChEBI" id="CHEBI:141005"/>
        <dbReference type="ChEBI" id="CHEBI:456216"/>
        <dbReference type="EC" id="6.3.2.17"/>
    </reaction>
</comment>
<evidence type="ECO:0000256" key="21">
    <source>
        <dbReference type="ARBA" id="ARBA00049161"/>
    </source>
</evidence>
<evidence type="ECO:0000313" key="26">
    <source>
        <dbReference type="Proteomes" id="UP000233332"/>
    </source>
</evidence>